<dbReference type="EMBL" id="JAZEWV010000001">
    <property type="protein sequence ID" value="MEE4540421.1"/>
    <property type="molecule type" value="Genomic_DNA"/>
</dbReference>
<name>A0ABU7P3P4_9ACTN</name>
<proteinExistence type="predicted"/>
<accession>A0ABU7P3P4</accession>
<dbReference type="RefSeq" id="WP_330792116.1">
    <property type="nucleotide sequence ID" value="NZ_JAZEWV010000001.1"/>
</dbReference>
<organism evidence="1 2">
    <name type="scientific">Actinacidiphila polyblastidii</name>
    <dbReference type="NCBI Taxonomy" id="3110430"/>
    <lineage>
        <taxon>Bacteria</taxon>
        <taxon>Bacillati</taxon>
        <taxon>Actinomycetota</taxon>
        <taxon>Actinomycetes</taxon>
        <taxon>Kitasatosporales</taxon>
        <taxon>Streptomycetaceae</taxon>
        <taxon>Actinacidiphila</taxon>
    </lineage>
</organism>
<protein>
    <submittedName>
        <fullName evidence="1">Uncharacterized protein</fullName>
    </submittedName>
</protein>
<sequence>MDTAKLELAAQRYAEAEDAREAAATDLRAESAAAQAQGADEVQVAQATGIPVEELRDL</sequence>
<comment type="caution">
    <text evidence="1">The sequence shown here is derived from an EMBL/GenBank/DDBJ whole genome shotgun (WGS) entry which is preliminary data.</text>
</comment>
<gene>
    <name evidence="1" type="ORF">V2S66_00370</name>
</gene>
<keyword evidence="2" id="KW-1185">Reference proteome</keyword>
<dbReference type="Proteomes" id="UP001344658">
    <property type="component" value="Unassembled WGS sequence"/>
</dbReference>
<evidence type="ECO:0000313" key="1">
    <source>
        <dbReference type="EMBL" id="MEE4540421.1"/>
    </source>
</evidence>
<evidence type="ECO:0000313" key="2">
    <source>
        <dbReference type="Proteomes" id="UP001344658"/>
    </source>
</evidence>
<reference evidence="1 2" key="1">
    <citation type="submission" date="2023-12" db="EMBL/GenBank/DDBJ databases">
        <title>Streptomyces sp. V4-01.</title>
        <authorList>
            <person name="Somphong A."/>
            <person name="Phongsopitanun W."/>
        </authorList>
    </citation>
    <scope>NUCLEOTIDE SEQUENCE [LARGE SCALE GENOMIC DNA]</scope>
    <source>
        <strain evidence="1 2">V4-01</strain>
    </source>
</reference>